<dbReference type="GO" id="GO:0043083">
    <property type="term" value="C:synaptic cleft"/>
    <property type="evidence" value="ECO:0007669"/>
    <property type="project" value="UniProtKB-SubCell"/>
</dbReference>
<accession>A0AAJ7N8R4</accession>
<dbReference type="PANTHER" id="PTHR28052">
    <property type="entry name" value="UPF0545 PROTEIN C22ORF39"/>
    <property type="match status" value="1"/>
</dbReference>
<name>A0AAJ7N8R4_9HYME</name>
<dbReference type="AlphaFoldDB" id="A0AAJ7N8R4"/>
<comment type="subcellular location">
    <subcellularLocation>
        <location evidence="2">Synaptic cleft</location>
    </subcellularLocation>
</comment>
<dbReference type="InterPro" id="IPR021475">
    <property type="entry name" value="Pants/Emi1-like"/>
</dbReference>
<organism evidence="5 6">
    <name type="scientific">Ceratina calcarata</name>
    <dbReference type="NCBI Taxonomy" id="156304"/>
    <lineage>
        <taxon>Eukaryota</taxon>
        <taxon>Metazoa</taxon>
        <taxon>Ecdysozoa</taxon>
        <taxon>Arthropoda</taxon>
        <taxon>Hexapoda</taxon>
        <taxon>Insecta</taxon>
        <taxon>Pterygota</taxon>
        <taxon>Neoptera</taxon>
        <taxon>Endopterygota</taxon>
        <taxon>Hymenoptera</taxon>
        <taxon>Apocrita</taxon>
        <taxon>Aculeata</taxon>
        <taxon>Apoidea</taxon>
        <taxon>Anthophila</taxon>
        <taxon>Apidae</taxon>
        <taxon>Ceratina</taxon>
        <taxon>Zadontomerus</taxon>
    </lineage>
</organism>
<protein>
    <recommendedName>
        <fullName evidence="3">Synaptic plasticity regulator PANTS</fullName>
    </recommendedName>
    <alternativeName>
        <fullName evidence="4">Plasticity-associated neural transcript short</fullName>
    </alternativeName>
</protein>
<reference evidence="6" key="1">
    <citation type="submission" date="2025-08" db="UniProtKB">
        <authorList>
            <consortium name="RefSeq"/>
        </authorList>
    </citation>
    <scope>IDENTIFICATION</scope>
    <source>
        <tissue evidence="6">Whole body</tissue>
    </source>
</reference>
<evidence type="ECO:0000256" key="4">
    <source>
        <dbReference type="ARBA" id="ARBA00044235"/>
    </source>
</evidence>
<evidence type="ECO:0000256" key="2">
    <source>
        <dbReference type="ARBA" id="ARBA00043942"/>
    </source>
</evidence>
<dbReference type="Pfam" id="PF11326">
    <property type="entry name" value="PANTS-like"/>
    <property type="match status" value="1"/>
</dbReference>
<gene>
    <name evidence="6" type="primary">LOC108626839</name>
</gene>
<dbReference type="KEGG" id="ccal:108626839"/>
<evidence type="ECO:0000256" key="3">
    <source>
        <dbReference type="ARBA" id="ARBA00044072"/>
    </source>
</evidence>
<dbReference type="RefSeq" id="XP_017883234.1">
    <property type="nucleotide sequence ID" value="XM_018027745.2"/>
</dbReference>
<evidence type="ECO:0000313" key="6">
    <source>
        <dbReference type="RefSeq" id="XP_017883234.1"/>
    </source>
</evidence>
<keyword evidence="5" id="KW-1185">Reference proteome</keyword>
<dbReference type="GeneID" id="108626839"/>
<evidence type="ECO:0000256" key="1">
    <source>
        <dbReference type="ARBA" id="ARBA00006412"/>
    </source>
</evidence>
<comment type="similarity">
    <text evidence="1">Belongs to the UPF0545 family.</text>
</comment>
<evidence type="ECO:0000313" key="5">
    <source>
        <dbReference type="Proteomes" id="UP000694925"/>
    </source>
</evidence>
<sequence length="150" mass="18171">MPDSSTTENEPPEKHPYTWLIRPCELYKAEYKECTSIRGRFHQYFVFGEFLNCTQWKIDYDNCYLWNKYKNETAYKDLVNSERTRRFIRLQGHYTNDVWEKRETRPPENWNTPLPDWIEEKNKNSFLKIASEKLKSEKSEVIAKNSCTIL</sequence>
<dbReference type="Proteomes" id="UP000694925">
    <property type="component" value="Unplaced"/>
</dbReference>
<dbReference type="PANTHER" id="PTHR28052:SF1">
    <property type="entry name" value="UPF0545 PROTEIN C22ORF39"/>
    <property type="match status" value="1"/>
</dbReference>
<proteinExistence type="inferred from homology"/>